<name>A0A381PCV1_9ZZZZ</name>
<evidence type="ECO:0000256" key="3">
    <source>
        <dbReference type="ARBA" id="ARBA00022833"/>
    </source>
</evidence>
<sequence length="133" mass="15131">MAKNKYSKKDLNKFRKEIQEKINELSGSMDGIRDDLNNDSKGNASLSQDSVYSVHMADAGTDSYEREKGFHLMNRETNYIHHLNLAIQRIESGEFGICSVCDSKIPLERMMEVPNATKCVSCKENEKLNIPQD</sequence>
<feature type="domain" description="Zinc finger DksA/TraR C4-type" evidence="4">
    <location>
        <begin position="93"/>
        <end position="124"/>
    </location>
</feature>
<reference evidence="5" key="1">
    <citation type="submission" date="2018-05" db="EMBL/GenBank/DDBJ databases">
        <authorList>
            <person name="Lanie J.A."/>
            <person name="Ng W.-L."/>
            <person name="Kazmierczak K.M."/>
            <person name="Andrzejewski T.M."/>
            <person name="Davidsen T.M."/>
            <person name="Wayne K.J."/>
            <person name="Tettelin H."/>
            <person name="Glass J.I."/>
            <person name="Rusch D."/>
            <person name="Podicherti R."/>
            <person name="Tsui H.-C.T."/>
            <person name="Winkler M.E."/>
        </authorList>
    </citation>
    <scope>NUCLEOTIDE SEQUENCE</scope>
</reference>
<protein>
    <recommendedName>
        <fullName evidence="4">Zinc finger DksA/TraR C4-type domain-containing protein</fullName>
    </recommendedName>
</protein>
<proteinExistence type="predicted"/>
<dbReference type="InterPro" id="IPR037187">
    <property type="entry name" value="DnaK_N"/>
</dbReference>
<dbReference type="PANTHER" id="PTHR33823:SF4">
    <property type="entry name" value="GENERAL STRESS PROTEIN 16O"/>
    <property type="match status" value="1"/>
</dbReference>
<dbReference type="PANTHER" id="PTHR33823">
    <property type="entry name" value="RNA POLYMERASE-BINDING TRANSCRIPTION FACTOR DKSA-RELATED"/>
    <property type="match status" value="1"/>
</dbReference>
<dbReference type="Gene3D" id="1.20.120.910">
    <property type="entry name" value="DksA, coiled-coil domain"/>
    <property type="match status" value="1"/>
</dbReference>
<dbReference type="PROSITE" id="PS01102">
    <property type="entry name" value="ZF_DKSA_1"/>
    <property type="match status" value="1"/>
</dbReference>
<dbReference type="SUPFAM" id="SSF57716">
    <property type="entry name" value="Glucocorticoid receptor-like (DNA-binding domain)"/>
    <property type="match status" value="1"/>
</dbReference>
<dbReference type="EMBL" id="UINC01000943">
    <property type="protein sequence ID" value="SUZ64821.1"/>
    <property type="molecule type" value="Genomic_DNA"/>
</dbReference>
<evidence type="ECO:0000256" key="2">
    <source>
        <dbReference type="ARBA" id="ARBA00022771"/>
    </source>
</evidence>
<dbReference type="InterPro" id="IPR020458">
    <property type="entry name" value="Znf_DskA_TraR_CS"/>
</dbReference>
<evidence type="ECO:0000256" key="1">
    <source>
        <dbReference type="ARBA" id="ARBA00022723"/>
    </source>
</evidence>
<dbReference type="SUPFAM" id="SSF109635">
    <property type="entry name" value="DnaK suppressor protein DksA, alpha-hairpin domain"/>
    <property type="match status" value="1"/>
</dbReference>
<dbReference type="Pfam" id="PF01258">
    <property type="entry name" value="zf-dskA_traR"/>
    <property type="match status" value="1"/>
</dbReference>
<gene>
    <name evidence="5" type="ORF">METZ01_LOCUS17675</name>
</gene>
<dbReference type="InterPro" id="IPR000962">
    <property type="entry name" value="Znf_DskA_TraR"/>
</dbReference>
<dbReference type="AlphaFoldDB" id="A0A381PCV1"/>
<keyword evidence="1" id="KW-0479">Metal-binding</keyword>
<keyword evidence="2" id="KW-0863">Zinc-finger</keyword>
<organism evidence="5">
    <name type="scientific">marine metagenome</name>
    <dbReference type="NCBI Taxonomy" id="408172"/>
    <lineage>
        <taxon>unclassified sequences</taxon>
        <taxon>metagenomes</taxon>
        <taxon>ecological metagenomes</taxon>
    </lineage>
</organism>
<dbReference type="PROSITE" id="PS51128">
    <property type="entry name" value="ZF_DKSA_2"/>
    <property type="match status" value="1"/>
</dbReference>
<evidence type="ECO:0000313" key="5">
    <source>
        <dbReference type="EMBL" id="SUZ64821.1"/>
    </source>
</evidence>
<keyword evidence="3" id="KW-0862">Zinc</keyword>
<accession>A0A381PCV1</accession>
<dbReference type="GO" id="GO:0008270">
    <property type="term" value="F:zinc ion binding"/>
    <property type="evidence" value="ECO:0007669"/>
    <property type="project" value="UniProtKB-KW"/>
</dbReference>
<evidence type="ECO:0000259" key="4">
    <source>
        <dbReference type="Pfam" id="PF01258"/>
    </source>
</evidence>